<dbReference type="Pfam" id="PF09466">
    <property type="entry name" value="Yqai"/>
    <property type="match status" value="1"/>
</dbReference>
<dbReference type="Gene3D" id="3.30.40.30">
    <property type="entry name" value="YqaI domain"/>
    <property type="match status" value="1"/>
</dbReference>
<evidence type="ECO:0000313" key="2">
    <source>
        <dbReference type="EMBL" id="MSE04247.1"/>
    </source>
</evidence>
<proteinExistence type="predicted"/>
<dbReference type="RefSeq" id="WP_025852625.1">
    <property type="nucleotide sequence ID" value="NZ_BPWC01000001.1"/>
</dbReference>
<dbReference type="InterPro" id="IPR018474">
    <property type="entry name" value="Uncharacterised_Yqai"/>
</dbReference>
<dbReference type="SUPFAM" id="SSF160713">
    <property type="entry name" value="YqaI-like"/>
    <property type="match status" value="1"/>
</dbReference>
<geneLocation type="plasmid" evidence="2">
    <name>unnamed01</name>
</geneLocation>
<dbReference type="AlphaFoldDB" id="A0A6A8LNN8"/>
<keyword evidence="2" id="KW-0614">Plasmid</keyword>
<comment type="caution">
    <text evidence="2">The sequence shown here is derived from an EMBL/GenBank/DDBJ whole genome shotgun (WGS) entry which is preliminary data.</text>
</comment>
<name>A0A6A8LNN8_BACVE</name>
<organism evidence="2">
    <name type="scientific">Bacillus velezensis</name>
    <dbReference type="NCBI Taxonomy" id="492670"/>
    <lineage>
        <taxon>Bacteria</taxon>
        <taxon>Bacillati</taxon>
        <taxon>Bacillota</taxon>
        <taxon>Bacilli</taxon>
        <taxon>Bacillales</taxon>
        <taxon>Bacillaceae</taxon>
        <taxon>Bacillus</taxon>
        <taxon>Bacillus amyloliquefaciens group</taxon>
    </lineage>
</organism>
<gene>
    <name evidence="1" type="ORF">GKC39_18900</name>
    <name evidence="2" type="ORF">GKC39_19715</name>
</gene>
<protein>
    <submittedName>
        <fullName evidence="2">Uncharacterized protein</fullName>
    </submittedName>
</protein>
<sequence length="65" mass="7681">MNIENPMVLNNWHDKTSEPETKKDFFGDIIMPTDDYVIDSGEVILRDNLERYLKEQLGFEFQTAQ</sequence>
<dbReference type="EMBL" id="WKKV01000015">
    <property type="protein sequence ID" value="MSE04112.1"/>
    <property type="molecule type" value="Genomic_DNA"/>
</dbReference>
<reference evidence="2" key="1">
    <citation type="submission" date="2019-11" db="EMBL/GenBank/DDBJ databases">
        <title>Draft Genome Sequence of Plant Growth-Promoting Rhizosphere-Associated Bacteria.</title>
        <authorList>
            <person name="Vasilyev I.Y."/>
            <person name="Radchenko V."/>
            <person name="Ilnitskaya E.V."/>
        </authorList>
    </citation>
    <scope>NUCLEOTIDE SEQUENCE</scope>
    <source>
        <strain evidence="2">VRA_517_n</strain>
        <plasmid evidence="2">unnamed01</plasmid>
    </source>
</reference>
<dbReference type="EMBL" id="WKKV01000044">
    <property type="protein sequence ID" value="MSE04247.1"/>
    <property type="molecule type" value="Genomic_DNA"/>
</dbReference>
<dbReference type="InterPro" id="IPR023118">
    <property type="entry name" value="YqaI_dom_sf"/>
</dbReference>
<accession>A0A6A8LNN8</accession>
<evidence type="ECO:0000313" key="1">
    <source>
        <dbReference type="EMBL" id="MSE04112.1"/>
    </source>
</evidence>